<evidence type="ECO:0000256" key="2">
    <source>
        <dbReference type="ARBA" id="ARBA00022723"/>
    </source>
</evidence>
<evidence type="ECO:0000313" key="9">
    <source>
        <dbReference type="EMBL" id="BDV33383.1"/>
    </source>
</evidence>
<dbReference type="CDD" id="cd00515">
    <property type="entry name" value="HAM1"/>
    <property type="match status" value="1"/>
</dbReference>
<evidence type="ECO:0000256" key="6">
    <source>
        <dbReference type="ARBA" id="ARBA00023080"/>
    </source>
</evidence>
<dbReference type="PANTHER" id="PTHR11067">
    <property type="entry name" value="INOSINE TRIPHOSPHATE PYROPHOSPHATASE/HAM1 PROTEIN"/>
    <property type="match status" value="1"/>
</dbReference>
<comment type="cofactor">
    <cofactor evidence="7">
        <name>Mg(2+)</name>
        <dbReference type="ChEBI" id="CHEBI:18420"/>
    </cofactor>
    <text evidence="7">Binds 1 Mg(2+) ion per subunit.</text>
</comment>
<feature type="active site" description="Proton acceptor" evidence="7">
    <location>
        <position position="93"/>
    </location>
</feature>
<dbReference type="InterPro" id="IPR002637">
    <property type="entry name" value="RdgB/HAM1"/>
</dbReference>
<dbReference type="HAMAP" id="MF_01405">
    <property type="entry name" value="Non_canon_purine_NTPase"/>
    <property type="match status" value="1"/>
</dbReference>
<keyword evidence="2 7" id="KW-0479">Metal-binding</keyword>
<proteinExistence type="inferred from homology"/>
<comment type="subunit">
    <text evidence="7">Homodimer.</text>
</comment>
<feature type="binding site" evidence="7">
    <location>
        <position position="94"/>
    </location>
    <ligand>
        <name>substrate</name>
    </ligand>
</feature>
<feature type="binding site" evidence="7">
    <location>
        <position position="64"/>
    </location>
    <ligand>
        <name>Mg(2+)</name>
        <dbReference type="ChEBI" id="CHEBI:18420"/>
    </ligand>
</feature>
<gene>
    <name evidence="9" type="ORF">SS37A_09120</name>
</gene>
<evidence type="ECO:0000313" key="10">
    <source>
        <dbReference type="Proteomes" id="UP001317629"/>
    </source>
</evidence>
<dbReference type="EMBL" id="AP027142">
    <property type="protein sequence ID" value="BDV33383.1"/>
    <property type="molecule type" value="Genomic_DNA"/>
</dbReference>
<keyword evidence="10" id="KW-1185">Reference proteome</keyword>
<feature type="binding site" evidence="7">
    <location>
        <position position="200"/>
    </location>
    <ligand>
        <name>substrate</name>
    </ligand>
</feature>
<feature type="binding site" evidence="7">
    <location>
        <begin position="32"/>
        <end position="37"/>
    </location>
    <ligand>
        <name>substrate</name>
    </ligand>
</feature>
<evidence type="ECO:0000256" key="3">
    <source>
        <dbReference type="ARBA" id="ARBA00022741"/>
    </source>
</evidence>
<evidence type="ECO:0000256" key="8">
    <source>
        <dbReference type="RuleBase" id="RU003781"/>
    </source>
</evidence>
<dbReference type="InterPro" id="IPR020922">
    <property type="entry name" value="dITP/XTP_pyrophosphatase"/>
</dbReference>
<comment type="catalytic activity">
    <reaction evidence="7">
        <text>ITP + H2O = IMP + diphosphate + H(+)</text>
        <dbReference type="Rhea" id="RHEA:29399"/>
        <dbReference type="ChEBI" id="CHEBI:15377"/>
        <dbReference type="ChEBI" id="CHEBI:15378"/>
        <dbReference type="ChEBI" id="CHEBI:33019"/>
        <dbReference type="ChEBI" id="CHEBI:58053"/>
        <dbReference type="ChEBI" id="CHEBI:61402"/>
        <dbReference type="EC" id="3.6.1.66"/>
    </reaction>
</comment>
<dbReference type="Pfam" id="PF01725">
    <property type="entry name" value="Ham1p_like"/>
    <property type="match status" value="1"/>
</dbReference>
<sequence>MTGEGQGGGASAKETLTHMTYRKIHGKLVIATHNPGKLWELQQLLAPHGVDAVSAGDLGLPEPEETETTFRGNAALKARSAAMASGLPAFADDSGLCVDALDGAPGIYSARWAGENRDFKAACELVRQKLEERGATPPYRANFTCALALVWPDGHIEEFEGRVDGVLVFPPKGDKGFGYDPIFKPDELDKTFGEMMSAEKHALPGDGSRALSHRARAFQTMAKACLD</sequence>
<keyword evidence="5 7" id="KW-0460">Magnesium</keyword>
<feature type="binding site" evidence="7">
    <location>
        <position position="93"/>
    </location>
    <ligand>
        <name>Mg(2+)</name>
        <dbReference type="ChEBI" id="CHEBI:18420"/>
    </ligand>
</feature>
<dbReference type="Proteomes" id="UP001317629">
    <property type="component" value="Chromosome"/>
</dbReference>
<feature type="binding site" evidence="7">
    <location>
        <begin position="213"/>
        <end position="214"/>
    </location>
    <ligand>
        <name>substrate</name>
    </ligand>
</feature>
<dbReference type="EC" id="3.6.1.66" evidence="7"/>
<organism evidence="9 10">
    <name type="scientific">Methylocystis iwaonis</name>
    <dbReference type="NCBI Taxonomy" id="2885079"/>
    <lineage>
        <taxon>Bacteria</taxon>
        <taxon>Pseudomonadati</taxon>
        <taxon>Pseudomonadota</taxon>
        <taxon>Alphaproteobacteria</taxon>
        <taxon>Hyphomicrobiales</taxon>
        <taxon>Methylocystaceae</taxon>
        <taxon>Methylocystis</taxon>
    </lineage>
</organism>
<feature type="binding site" evidence="7">
    <location>
        <begin position="177"/>
        <end position="180"/>
    </location>
    <ligand>
        <name>substrate</name>
    </ligand>
</feature>
<accession>A0ABN6VCS8</accession>
<dbReference type="NCBIfam" id="TIGR00042">
    <property type="entry name" value="RdgB/HAM1 family non-canonical purine NTP pyrophosphatase"/>
    <property type="match status" value="1"/>
</dbReference>
<reference evidence="9 10" key="1">
    <citation type="journal article" date="2023" name="Int. J. Syst. Evol. Microbiol.">
        <title>Methylocystis iwaonis sp. nov., a type II methane-oxidizing bacterium from surface soil of a rice paddy field in Japan, and emended description of the genus Methylocystis (ex Whittenbury et al. 1970) Bowman et al. 1993.</title>
        <authorList>
            <person name="Kaise H."/>
            <person name="Sawadogo J.B."/>
            <person name="Alam M.S."/>
            <person name="Ueno C."/>
            <person name="Dianou D."/>
            <person name="Shinjo R."/>
            <person name="Asakawa S."/>
        </authorList>
    </citation>
    <scope>NUCLEOTIDE SEQUENCE [LARGE SCALE GENOMIC DNA]</scope>
    <source>
        <strain evidence="9 10">SS37A-Re</strain>
    </source>
</reference>
<evidence type="ECO:0000256" key="4">
    <source>
        <dbReference type="ARBA" id="ARBA00022801"/>
    </source>
</evidence>
<keyword evidence="4 7" id="KW-0378">Hydrolase</keyword>
<dbReference type="InterPro" id="IPR029001">
    <property type="entry name" value="ITPase-like_fam"/>
</dbReference>
<evidence type="ECO:0000256" key="7">
    <source>
        <dbReference type="HAMAP-Rule" id="MF_01405"/>
    </source>
</evidence>
<keyword evidence="6 7" id="KW-0546">Nucleotide metabolism</keyword>
<dbReference type="SUPFAM" id="SSF52972">
    <property type="entry name" value="ITPase-like"/>
    <property type="match status" value="1"/>
</dbReference>
<keyword evidence="3 7" id="KW-0547">Nucleotide-binding</keyword>
<comment type="catalytic activity">
    <reaction evidence="7">
        <text>XTP + H2O = XMP + diphosphate + H(+)</text>
        <dbReference type="Rhea" id="RHEA:28610"/>
        <dbReference type="ChEBI" id="CHEBI:15377"/>
        <dbReference type="ChEBI" id="CHEBI:15378"/>
        <dbReference type="ChEBI" id="CHEBI:33019"/>
        <dbReference type="ChEBI" id="CHEBI:57464"/>
        <dbReference type="ChEBI" id="CHEBI:61314"/>
        <dbReference type="EC" id="3.6.1.66"/>
    </reaction>
</comment>
<protein>
    <recommendedName>
        <fullName evidence="7">dITP/XTP pyrophosphatase</fullName>
        <ecNumber evidence="7">3.6.1.66</ecNumber>
    </recommendedName>
    <alternativeName>
        <fullName evidence="7">Non-canonical purine NTP pyrophosphatase</fullName>
    </alternativeName>
    <alternativeName>
        <fullName evidence="7">Non-standard purine NTP pyrophosphatase</fullName>
    </alternativeName>
    <alternativeName>
        <fullName evidence="7">Nucleoside-triphosphate diphosphatase</fullName>
    </alternativeName>
    <alternativeName>
        <fullName evidence="7">Nucleoside-triphosphate pyrophosphatase</fullName>
        <shortName evidence="7">NTPase</shortName>
    </alternativeName>
</protein>
<name>A0ABN6VCS8_9HYPH</name>
<dbReference type="Gene3D" id="3.90.950.10">
    <property type="match status" value="1"/>
</dbReference>
<evidence type="ECO:0000256" key="5">
    <source>
        <dbReference type="ARBA" id="ARBA00022842"/>
    </source>
</evidence>
<evidence type="ECO:0000256" key="1">
    <source>
        <dbReference type="ARBA" id="ARBA00008023"/>
    </source>
</evidence>
<comment type="similarity">
    <text evidence="1 7 8">Belongs to the HAM1 NTPase family.</text>
</comment>
<comment type="catalytic activity">
    <reaction evidence="7">
        <text>dITP + H2O = dIMP + diphosphate + H(+)</text>
        <dbReference type="Rhea" id="RHEA:28342"/>
        <dbReference type="ChEBI" id="CHEBI:15377"/>
        <dbReference type="ChEBI" id="CHEBI:15378"/>
        <dbReference type="ChEBI" id="CHEBI:33019"/>
        <dbReference type="ChEBI" id="CHEBI:61194"/>
        <dbReference type="ChEBI" id="CHEBI:61382"/>
        <dbReference type="EC" id="3.6.1.66"/>
    </reaction>
</comment>
<comment type="function">
    <text evidence="7">Pyrophosphatase that catalyzes the hydrolysis of nucleoside triphosphates to their monophosphate derivatives, with a high preference for the non-canonical purine nucleotides XTP (xanthosine triphosphate), dITP (deoxyinosine triphosphate) and ITP. Seems to function as a house-cleaning enzyme that removes non-canonical purine nucleotides from the nucleotide pool, thus preventing their incorporation into DNA/RNA and avoiding chromosomal lesions.</text>
</comment>
<dbReference type="PANTHER" id="PTHR11067:SF9">
    <property type="entry name" value="INOSINE TRIPHOSPHATE PYROPHOSPHATASE"/>
    <property type="match status" value="1"/>
</dbReference>